<dbReference type="KEGG" id="agf:ET445_04580"/>
<feature type="region of interest" description="Disordered" evidence="1">
    <location>
        <begin position="1"/>
        <end position="53"/>
    </location>
</feature>
<evidence type="ECO:0000313" key="4">
    <source>
        <dbReference type="Proteomes" id="UP000291259"/>
    </source>
</evidence>
<sequence>MSTDPDGWDDGGGWGDPREPVDRRERDVLRATRRTRGSGTMSPDTPTGPPTDVRRFRIGLVATIGVLAAASAALGFASLAQGPKLVDAAVDVQRVTAVAGSRVVLQLNQRVDRVDGEVHISPDEPASLTVDGDRLVVEFARPLAYDEDVTVTVDGVVGVAQPAPSTISYAFTTADEPIYTLVRRSPSGEPDVIQRSTTTEPEPTEVLDAPRLQSFAHAGDVVVAVAVEDDDTNSLRVAGIGDDVQTVGLPEPGVVRDIGGSTTHPLIAFTFTGRAVPGASEPTYRNALFTLDVSGQNAAPEPVLGADGAPLEVSSWIFVPGTTSLVVRDVDGALFVVDALGLAPPAPLGAHSELRGILPGTTTLVVADPDRGTLIDLATGEGSDNVLPRAELPDEAYPGKVRQLDADGTHVLEVLLTVDDGAGGVAARSLLARVDAAGTAVRYATGDGSRLLDWCVSPNGRLMSVETAAVGSLADGYPHDPSLVDRLTTVVDLADGRVVRVQNGGSSDWCG</sequence>
<proteinExistence type="predicted"/>
<evidence type="ECO:0000256" key="2">
    <source>
        <dbReference type="SAM" id="Phobius"/>
    </source>
</evidence>
<dbReference type="RefSeq" id="WP_129189246.1">
    <property type="nucleotide sequence ID" value="NZ_CP035491.1"/>
</dbReference>
<gene>
    <name evidence="3" type="ORF">ET445_04580</name>
</gene>
<keyword evidence="2" id="KW-0812">Transmembrane</keyword>
<keyword evidence="2" id="KW-0472">Membrane</keyword>
<keyword evidence="4" id="KW-1185">Reference proteome</keyword>
<organism evidence="3 4">
    <name type="scientific">Agromyces protaetiae</name>
    <dbReference type="NCBI Taxonomy" id="2509455"/>
    <lineage>
        <taxon>Bacteria</taxon>
        <taxon>Bacillati</taxon>
        <taxon>Actinomycetota</taxon>
        <taxon>Actinomycetes</taxon>
        <taxon>Micrococcales</taxon>
        <taxon>Microbacteriaceae</taxon>
        <taxon>Agromyces</taxon>
    </lineage>
</organism>
<dbReference type="EMBL" id="CP035491">
    <property type="protein sequence ID" value="QAY72724.1"/>
    <property type="molecule type" value="Genomic_DNA"/>
</dbReference>
<accession>A0A4P6FA98</accession>
<evidence type="ECO:0000256" key="1">
    <source>
        <dbReference type="SAM" id="MobiDB-lite"/>
    </source>
</evidence>
<dbReference type="Proteomes" id="UP000291259">
    <property type="component" value="Chromosome"/>
</dbReference>
<evidence type="ECO:0008006" key="5">
    <source>
        <dbReference type="Google" id="ProtNLM"/>
    </source>
</evidence>
<name>A0A4P6FA98_9MICO</name>
<protein>
    <recommendedName>
        <fullName evidence="5">SbsA Ig-like domain-containing protein</fullName>
    </recommendedName>
</protein>
<feature type="transmembrane region" description="Helical" evidence="2">
    <location>
        <begin position="58"/>
        <end position="80"/>
    </location>
</feature>
<dbReference type="OrthoDB" id="5057864at2"/>
<evidence type="ECO:0000313" key="3">
    <source>
        <dbReference type="EMBL" id="QAY72724.1"/>
    </source>
</evidence>
<dbReference type="AlphaFoldDB" id="A0A4P6FA98"/>
<reference evidence="3 4" key="1">
    <citation type="submission" date="2019-01" db="EMBL/GenBank/DDBJ databases">
        <title>Genome sequencing of strain FW100M-8.</title>
        <authorList>
            <person name="Heo J."/>
            <person name="Kim S.-J."/>
            <person name="Kim J.-S."/>
            <person name="Hong S.-B."/>
            <person name="Kwon S.-W."/>
        </authorList>
    </citation>
    <scope>NUCLEOTIDE SEQUENCE [LARGE SCALE GENOMIC DNA]</scope>
    <source>
        <strain evidence="3 4">FW100M-8</strain>
    </source>
</reference>
<feature type="compositionally biased region" description="Basic and acidic residues" evidence="1">
    <location>
        <begin position="16"/>
        <end position="30"/>
    </location>
</feature>
<keyword evidence="2" id="KW-1133">Transmembrane helix</keyword>